<dbReference type="SMART" id="SM00965">
    <property type="entry name" value="STN"/>
    <property type="match status" value="1"/>
</dbReference>
<evidence type="ECO:0000256" key="4">
    <source>
        <dbReference type="ARBA" id="ARBA00022692"/>
    </source>
</evidence>
<evidence type="ECO:0000256" key="8">
    <source>
        <dbReference type="PROSITE-ProRule" id="PRU01360"/>
    </source>
</evidence>
<comment type="subcellular location">
    <subcellularLocation>
        <location evidence="1 8">Cell outer membrane</location>
        <topology evidence="1 8">Multi-pass membrane protein</topology>
    </subcellularLocation>
</comment>
<keyword evidence="12" id="KW-0675">Receptor</keyword>
<feature type="domain" description="Secretin/TonB short N-terminal" evidence="11">
    <location>
        <begin position="49"/>
        <end position="100"/>
    </location>
</feature>
<comment type="similarity">
    <text evidence="8">Belongs to the TonB-dependent receptor family.</text>
</comment>
<keyword evidence="7 8" id="KW-0998">Cell outer membrane</keyword>
<dbReference type="NCBIfam" id="TIGR04057">
    <property type="entry name" value="SusC_RagA_signa"/>
    <property type="match status" value="1"/>
</dbReference>
<feature type="compositionally biased region" description="Basic and acidic residues" evidence="9">
    <location>
        <begin position="100"/>
        <end position="117"/>
    </location>
</feature>
<feature type="chain" id="PRO_5001668636" evidence="10">
    <location>
        <begin position="23"/>
        <end position="1112"/>
    </location>
</feature>
<dbReference type="SUPFAM" id="SSF49464">
    <property type="entry name" value="Carboxypeptidase regulatory domain-like"/>
    <property type="match status" value="1"/>
</dbReference>
<dbReference type="EMBL" id="JNGW01000022">
    <property type="protein sequence ID" value="KDR53250.1"/>
    <property type="molecule type" value="Genomic_DNA"/>
</dbReference>
<evidence type="ECO:0000256" key="3">
    <source>
        <dbReference type="ARBA" id="ARBA00022452"/>
    </source>
</evidence>
<evidence type="ECO:0000256" key="10">
    <source>
        <dbReference type="SAM" id="SignalP"/>
    </source>
</evidence>
<dbReference type="Pfam" id="PF07715">
    <property type="entry name" value="Plug"/>
    <property type="match status" value="1"/>
</dbReference>
<dbReference type="InterPro" id="IPR008969">
    <property type="entry name" value="CarboxyPept-like_regulatory"/>
</dbReference>
<dbReference type="eggNOG" id="COG4206">
    <property type="taxonomic scope" value="Bacteria"/>
</dbReference>
<dbReference type="Gene3D" id="2.40.170.20">
    <property type="entry name" value="TonB-dependent receptor, beta-barrel domain"/>
    <property type="match status" value="1"/>
</dbReference>
<gene>
    <name evidence="12" type="ORF">HMPREF1991_00614</name>
</gene>
<dbReference type="Gene3D" id="2.170.130.10">
    <property type="entry name" value="TonB-dependent receptor, plug domain"/>
    <property type="match status" value="1"/>
</dbReference>
<dbReference type="InterPro" id="IPR011662">
    <property type="entry name" value="Secretin/TonB_short_N"/>
</dbReference>
<dbReference type="HOGENOM" id="CLU_004317_1_1_10"/>
<sequence>MRTLTKKFLLATFLALSMEVSAKASMVTMNLQNVTVKEAIVDLQKNTGYSVVIYAKDVDMNRRVNVEARNEKVSSVVGQILAGQNVTYEINGKTIVVSQRKSDPSESARTQKGDEKKQRVKGNVVDEQGQPIIGASVVDKATNTGTVTDIDGNFVLDVATGTELTISYVGYTDYKLRASQNMNVQLKPNTKLLDDVVVVGYGSQKKVDVTGSIASVTGKDIARSPMANLTNSIGGKLAGLRVVQRSGEPGKDGSNIDIRGYGTALVVVDGVPSSFDQIDPNEIESITILKDASAAVYGIRAANGVILVTTKRGGSQATKIELNSTFSWQRPTIYPELCNAAQFAELTDEDLVNRGKQPTFGREKLEKWRAGGEGYESTDWYNEVVRPWAPQQQYNLNVRGGTDKARYFASLGYLNEGGIWRSNSSNFQRFNFRSNLDVQITDGLSASLSLSGQKGKRNSSPWDPFYVMASIQQTFPTSKVYANNNPNYYATTNIVARNAKAVTDPNIMGYDRSQNKRFEGTASLTYDFQKLKGLSLKGLFYYRNIDDYRNLFQKKYNFYAYDKAADRYDVTFTGFNPSNLKRSMWNDETYMLQASISYENTFAKLHHVKGLLLSETTRTKYHSLDGFREFNIDAFPEPDNGNEKNKSNGGNSSQSGRIGYVGRIDYDYAGRYLVEFSFRYDGSSKFEKSKRWGFFPSVSAGWRISEEPFMKKFNHILDNLKLRASWGRLGDDESVEGYQYLEGYTYPNSSYLFGGDVFKTLIPKGLANKNITWYTSDIYNLGLDFDLWHGLLSGTLELFYRHRDGLLATRAASLPTTFGANLPQENLNSDSNRGFELQLTHHNKIGDLTYDVMGNFSFSRARHDYVERNASLNDNDNWRNNTNGRNKNIWWGYKAIGQFQSEDEIANSPIQDGNGNQDLNPGDIKYEDYNHDGVIDDNDVQPIGRGTTPEIMYGLTLNAQWKGFDLTVFFQGAGNFNALLSNDMAHPLYNGSNTPTAFMDRWHHEDIYDTSSPWVPGKYPSTYASGKQNNRRVSSFWLQNSSYLRLKELQLGYTLPKSLIQRVGLENVRVFLSGFNLLTFTGMDLLDPEATGGPGRYYPQLKVISFGLNVKL</sequence>
<evidence type="ECO:0000256" key="7">
    <source>
        <dbReference type="ARBA" id="ARBA00023237"/>
    </source>
</evidence>
<organism evidence="12 13">
    <name type="scientific">Hoylesella loescheii DSM 19665 = JCM 12249 = ATCC 15930</name>
    <dbReference type="NCBI Taxonomy" id="1122985"/>
    <lineage>
        <taxon>Bacteria</taxon>
        <taxon>Pseudomonadati</taxon>
        <taxon>Bacteroidota</taxon>
        <taxon>Bacteroidia</taxon>
        <taxon>Bacteroidales</taxon>
        <taxon>Prevotellaceae</taxon>
        <taxon>Hoylesella</taxon>
    </lineage>
</organism>
<keyword evidence="13" id="KW-1185">Reference proteome</keyword>
<dbReference type="AlphaFoldDB" id="A0A069QKC5"/>
<dbReference type="NCBIfam" id="TIGR04056">
    <property type="entry name" value="OMP_RagA_SusC"/>
    <property type="match status" value="1"/>
</dbReference>
<dbReference type="Pfam" id="PF07660">
    <property type="entry name" value="STN"/>
    <property type="match status" value="1"/>
</dbReference>
<dbReference type="PANTHER" id="PTHR30069:SF29">
    <property type="entry name" value="HEMOGLOBIN AND HEMOGLOBIN-HAPTOGLOBIN-BINDING PROTEIN 1-RELATED"/>
    <property type="match status" value="1"/>
</dbReference>
<dbReference type="InterPro" id="IPR037066">
    <property type="entry name" value="Plug_dom_sf"/>
</dbReference>
<dbReference type="InterPro" id="IPR023996">
    <property type="entry name" value="TonB-dep_OMP_SusC/RagA"/>
</dbReference>
<reference evidence="12 13" key="1">
    <citation type="submission" date="2013-08" db="EMBL/GenBank/DDBJ databases">
        <authorList>
            <person name="Weinstock G."/>
            <person name="Sodergren E."/>
            <person name="Wylie T."/>
            <person name="Fulton L."/>
            <person name="Fulton R."/>
            <person name="Fronick C."/>
            <person name="O'Laughlin M."/>
            <person name="Godfrey J."/>
            <person name="Miner T."/>
            <person name="Herter B."/>
            <person name="Appelbaum E."/>
            <person name="Cordes M."/>
            <person name="Lek S."/>
            <person name="Wollam A."/>
            <person name="Pepin K.H."/>
            <person name="Palsikar V.B."/>
            <person name="Mitreva M."/>
            <person name="Wilson R.K."/>
        </authorList>
    </citation>
    <scope>NUCLEOTIDE SEQUENCE [LARGE SCALE GENOMIC DNA]</scope>
    <source>
        <strain evidence="12 13">ATCC 15930</strain>
    </source>
</reference>
<keyword evidence="2 8" id="KW-0813">Transport</keyword>
<evidence type="ECO:0000313" key="13">
    <source>
        <dbReference type="Proteomes" id="UP000027442"/>
    </source>
</evidence>
<keyword evidence="6 8" id="KW-0472">Membrane</keyword>
<dbReference type="RefSeq" id="WP_026292543.1">
    <property type="nucleotide sequence ID" value="NZ_KB899218.1"/>
</dbReference>
<dbReference type="SUPFAM" id="SSF56935">
    <property type="entry name" value="Porins"/>
    <property type="match status" value="1"/>
</dbReference>
<keyword evidence="3 8" id="KW-1134">Transmembrane beta strand</keyword>
<dbReference type="InterPro" id="IPR036942">
    <property type="entry name" value="Beta-barrel_TonB_sf"/>
</dbReference>
<protein>
    <submittedName>
        <fullName evidence="12">TonB-dependent receptor plug domain protein</fullName>
    </submittedName>
</protein>
<evidence type="ECO:0000256" key="1">
    <source>
        <dbReference type="ARBA" id="ARBA00004571"/>
    </source>
</evidence>
<dbReference type="Gene3D" id="2.60.40.1120">
    <property type="entry name" value="Carboxypeptidase-like, regulatory domain"/>
    <property type="match status" value="1"/>
</dbReference>
<evidence type="ECO:0000313" key="12">
    <source>
        <dbReference type="EMBL" id="KDR53250.1"/>
    </source>
</evidence>
<dbReference type="GO" id="GO:0015344">
    <property type="term" value="F:siderophore uptake transmembrane transporter activity"/>
    <property type="evidence" value="ECO:0007669"/>
    <property type="project" value="TreeGrafter"/>
</dbReference>
<dbReference type="Proteomes" id="UP000027442">
    <property type="component" value="Unassembled WGS sequence"/>
</dbReference>
<dbReference type="PROSITE" id="PS52016">
    <property type="entry name" value="TONB_DEPENDENT_REC_3"/>
    <property type="match status" value="1"/>
</dbReference>
<evidence type="ECO:0000259" key="11">
    <source>
        <dbReference type="SMART" id="SM00965"/>
    </source>
</evidence>
<feature type="region of interest" description="Disordered" evidence="9">
    <location>
        <begin position="99"/>
        <end position="123"/>
    </location>
</feature>
<evidence type="ECO:0000256" key="6">
    <source>
        <dbReference type="ARBA" id="ARBA00023136"/>
    </source>
</evidence>
<evidence type="ECO:0000256" key="5">
    <source>
        <dbReference type="ARBA" id="ARBA00022729"/>
    </source>
</evidence>
<keyword evidence="4 8" id="KW-0812">Transmembrane</keyword>
<dbReference type="InterPro" id="IPR012910">
    <property type="entry name" value="Plug_dom"/>
</dbReference>
<dbReference type="PATRIC" id="fig|1122985.7.peg.636"/>
<comment type="caution">
    <text evidence="12">The sequence shown here is derived from an EMBL/GenBank/DDBJ whole genome shotgun (WGS) entry which is preliminary data.</text>
</comment>
<name>A0A069QKC5_HOYLO</name>
<accession>A0A069QKC5</accession>
<keyword evidence="5 10" id="KW-0732">Signal</keyword>
<dbReference type="InterPro" id="IPR023997">
    <property type="entry name" value="TonB-dep_OMP_SusC/RagA_CS"/>
</dbReference>
<proteinExistence type="inferred from homology"/>
<evidence type="ECO:0000256" key="9">
    <source>
        <dbReference type="SAM" id="MobiDB-lite"/>
    </source>
</evidence>
<dbReference type="Pfam" id="PF13715">
    <property type="entry name" value="CarbopepD_reg_2"/>
    <property type="match status" value="1"/>
</dbReference>
<dbReference type="PANTHER" id="PTHR30069">
    <property type="entry name" value="TONB-DEPENDENT OUTER MEMBRANE RECEPTOR"/>
    <property type="match status" value="1"/>
</dbReference>
<dbReference type="FunFam" id="2.170.130.10:FF:000003">
    <property type="entry name" value="SusC/RagA family TonB-linked outer membrane protein"/>
    <property type="match status" value="1"/>
</dbReference>
<dbReference type="GO" id="GO:0009279">
    <property type="term" value="C:cell outer membrane"/>
    <property type="evidence" value="ECO:0007669"/>
    <property type="project" value="UniProtKB-SubCell"/>
</dbReference>
<dbReference type="GO" id="GO:0044718">
    <property type="term" value="P:siderophore transmembrane transport"/>
    <property type="evidence" value="ECO:0007669"/>
    <property type="project" value="TreeGrafter"/>
</dbReference>
<feature type="signal peptide" evidence="10">
    <location>
        <begin position="1"/>
        <end position="22"/>
    </location>
</feature>
<dbReference type="InterPro" id="IPR039426">
    <property type="entry name" value="TonB-dep_rcpt-like"/>
</dbReference>
<evidence type="ECO:0000256" key="2">
    <source>
        <dbReference type="ARBA" id="ARBA00022448"/>
    </source>
</evidence>